<dbReference type="InterPro" id="IPR011766">
    <property type="entry name" value="TPP_enzyme_TPP-bd"/>
</dbReference>
<organism evidence="8 9">
    <name type="scientific">Micromonospora radicis</name>
    <dbReference type="NCBI Taxonomy" id="1894971"/>
    <lineage>
        <taxon>Bacteria</taxon>
        <taxon>Bacillati</taxon>
        <taxon>Actinomycetota</taxon>
        <taxon>Actinomycetes</taxon>
        <taxon>Micromonosporales</taxon>
        <taxon>Micromonosporaceae</taxon>
        <taxon>Micromonospora</taxon>
    </lineage>
</organism>
<keyword evidence="2 3" id="KW-0786">Thiamine pyrophosphate</keyword>
<evidence type="ECO:0000256" key="4">
    <source>
        <dbReference type="SAM" id="MobiDB-lite"/>
    </source>
</evidence>
<accession>A0A418MWG4</accession>
<dbReference type="GO" id="GO:0030976">
    <property type="term" value="F:thiamine pyrophosphate binding"/>
    <property type="evidence" value="ECO:0007669"/>
    <property type="project" value="InterPro"/>
</dbReference>
<evidence type="ECO:0000259" key="7">
    <source>
        <dbReference type="Pfam" id="PF02776"/>
    </source>
</evidence>
<name>A0A418MWG4_9ACTN</name>
<feature type="region of interest" description="Disordered" evidence="4">
    <location>
        <begin position="332"/>
        <end position="360"/>
    </location>
</feature>
<comment type="caution">
    <text evidence="8">The sequence shown here is derived from an EMBL/GenBank/DDBJ whole genome shotgun (WGS) entry which is preliminary data.</text>
</comment>
<comment type="similarity">
    <text evidence="1 3">Belongs to the TPP enzyme family.</text>
</comment>
<evidence type="ECO:0000313" key="9">
    <source>
        <dbReference type="Proteomes" id="UP000283832"/>
    </source>
</evidence>
<dbReference type="AlphaFoldDB" id="A0A418MWG4"/>
<dbReference type="GO" id="GO:0000287">
    <property type="term" value="F:magnesium ion binding"/>
    <property type="evidence" value="ECO:0007669"/>
    <property type="project" value="InterPro"/>
</dbReference>
<evidence type="ECO:0000256" key="1">
    <source>
        <dbReference type="ARBA" id="ARBA00007812"/>
    </source>
</evidence>
<feature type="domain" description="Thiamine pyrophosphate enzyme central" evidence="5">
    <location>
        <begin position="195"/>
        <end position="329"/>
    </location>
</feature>
<dbReference type="InterPro" id="IPR029035">
    <property type="entry name" value="DHS-like_NAD/FAD-binding_dom"/>
</dbReference>
<dbReference type="InterPro" id="IPR012000">
    <property type="entry name" value="Thiamin_PyroP_enz_cen_dom"/>
</dbReference>
<dbReference type="EMBL" id="QXEC01000007">
    <property type="protein sequence ID" value="RIV39213.1"/>
    <property type="molecule type" value="Genomic_DNA"/>
</dbReference>
<evidence type="ECO:0000256" key="2">
    <source>
        <dbReference type="ARBA" id="ARBA00023052"/>
    </source>
</evidence>
<evidence type="ECO:0000313" key="8">
    <source>
        <dbReference type="EMBL" id="RIV39213.1"/>
    </source>
</evidence>
<feature type="domain" description="Thiamine pyrophosphate enzyme TPP-binding" evidence="6">
    <location>
        <begin position="397"/>
        <end position="533"/>
    </location>
</feature>
<dbReference type="SUPFAM" id="SSF52467">
    <property type="entry name" value="DHS-like NAD/FAD-binding domain"/>
    <property type="match status" value="1"/>
</dbReference>
<dbReference type="InterPro" id="IPR012001">
    <property type="entry name" value="Thiamin_PyroP_enz_TPP-bd_dom"/>
</dbReference>
<dbReference type="Pfam" id="PF02776">
    <property type="entry name" value="TPP_enzyme_N"/>
    <property type="match status" value="1"/>
</dbReference>
<keyword evidence="9" id="KW-1185">Reference proteome</keyword>
<dbReference type="InterPro" id="IPR045229">
    <property type="entry name" value="TPP_enz"/>
</dbReference>
<dbReference type="SUPFAM" id="SSF52518">
    <property type="entry name" value="Thiamin diphosphate-binding fold (THDP-binding)"/>
    <property type="match status" value="2"/>
</dbReference>
<dbReference type="InterPro" id="IPR029061">
    <property type="entry name" value="THDP-binding"/>
</dbReference>
<dbReference type="PANTHER" id="PTHR18968">
    <property type="entry name" value="THIAMINE PYROPHOSPHATE ENZYMES"/>
    <property type="match status" value="1"/>
</dbReference>
<protein>
    <submittedName>
        <fullName evidence="8">Thiamine pyrophosphate-binding protein</fullName>
    </submittedName>
</protein>
<proteinExistence type="inferred from homology"/>
<dbReference type="Pfam" id="PF00205">
    <property type="entry name" value="TPP_enzyme_M"/>
    <property type="match status" value="1"/>
</dbReference>
<evidence type="ECO:0000259" key="5">
    <source>
        <dbReference type="Pfam" id="PF00205"/>
    </source>
</evidence>
<dbReference type="Proteomes" id="UP000283832">
    <property type="component" value="Unassembled WGS sequence"/>
</dbReference>
<dbReference type="Pfam" id="PF02775">
    <property type="entry name" value="TPP_enzyme_C"/>
    <property type="match status" value="1"/>
</dbReference>
<dbReference type="CDD" id="cd07035">
    <property type="entry name" value="TPP_PYR_POX_like"/>
    <property type="match status" value="1"/>
</dbReference>
<dbReference type="GO" id="GO:0050660">
    <property type="term" value="F:flavin adenine dinucleotide binding"/>
    <property type="evidence" value="ECO:0007669"/>
    <property type="project" value="TreeGrafter"/>
</dbReference>
<dbReference type="CDD" id="cd02002">
    <property type="entry name" value="TPP_BFDC"/>
    <property type="match status" value="1"/>
</dbReference>
<feature type="domain" description="Thiamine pyrophosphate enzyme N-terminal TPP-binding" evidence="7">
    <location>
        <begin position="6"/>
        <end position="115"/>
    </location>
</feature>
<sequence>MNMPPTVADTMLDVLRDWGIDRIFSCPGSTEAAVLDALTGRTDPRLVLTTHESVAVSMADGLARATGNPTVAYLHANVGLTNGLSHLYAAQLAHSPVVVLNGVKHRSVQSHDGFTTARRMAELVQQYVKSAWQSQTAQLVPEEVNRAIRASVTEPVGPVWLALAQDLLEQRWTGTAPDVSAFRFECRGAPAPDAVRAAADLIRAAERPLLVAGNEVARSDAVDGVVRLSERCGIPVLHEELRSFERPGFPTDHPHFRGRYHPQHPLVRAADVIVFLGVRLFNEFEPPTSPQIPPAARVVHAHPDPRRLGELHGVDVALTGDQELVVSALLTALPDTPTRQVPPRPGDEPRPTGGPRTGRRLRTTDVIEVLTDVLRDHVLVADATTAGDELQRRAVQRGPEDFFTTGSGSLGWGMGAALGVQLGLPHRRVAAIVGDGVFQFGIPALWSAARDRIPVTYVVLNNEGYAAVGRALRRLDGRAVRVDDYPGVDIAGPRIAEVSTAMGVPGSRVETLTELRERLVASRDVEHPVLVEVMTDPAEFRGHDL</sequence>
<evidence type="ECO:0000256" key="3">
    <source>
        <dbReference type="RuleBase" id="RU362132"/>
    </source>
</evidence>
<gene>
    <name evidence="8" type="ORF">D2L64_10205</name>
</gene>
<evidence type="ECO:0000259" key="6">
    <source>
        <dbReference type="Pfam" id="PF02775"/>
    </source>
</evidence>
<dbReference type="Gene3D" id="3.40.50.970">
    <property type="match status" value="2"/>
</dbReference>
<dbReference type="Gene3D" id="3.40.50.1220">
    <property type="entry name" value="TPP-binding domain"/>
    <property type="match status" value="1"/>
</dbReference>
<dbReference type="PANTHER" id="PTHR18968:SF133">
    <property type="entry name" value="BENZOYLFORMATE DECARBOXYLASE"/>
    <property type="match status" value="1"/>
</dbReference>
<dbReference type="GO" id="GO:0003984">
    <property type="term" value="F:acetolactate synthase activity"/>
    <property type="evidence" value="ECO:0007669"/>
    <property type="project" value="TreeGrafter"/>
</dbReference>
<reference evidence="8 9" key="1">
    <citation type="submission" date="2018-08" db="EMBL/GenBank/DDBJ databases">
        <title>Jishengella sp. nov., isolated from a root of Azadirachta indica A. Juss. var. siamensis Valenton.</title>
        <authorList>
            <person name="Kuncharoen N."/>
            <person name="Tanasupawat S."/>
            <person name="Kudo T."/>
            <person name="Ohkuma M."/>
        </authorList>
    </citation>
    <scope>NUCLEOTIDE SEQUENCE [LARGE SCALE GENOMIC DNA]</scope>
    <source>
        <strain evidence="8 9">AZ1-13</strain>
    </source>
</reference>